<feature type="domain" description="NXPE C-terminal" evidence="2">
    <location>
        <begin position="310"/>
        <end position="534"/>
    </location>
</feature>
<keyword evidence="4" id="KW-1185">Reference proteome</keyword>
<accession>A0A8C6X0D1</accession>
<dbReference type="SUPFAM" id="SSF52266">
    <property type="entry name" value="SGNH hydrolase"/>
    <property type="match status" value="1"/>
</dbReference>
<dbReference type="AlphaFoldDB" id="A0A8C6X0D1"/>
<reference evidence="3" key="2">
    <citation type="submission" date="2025-09" db="UniProtKB">
        <authorList>
            <consortium name="Ensembl"/>
        </authorList>
    </citation>
    <scope>IDENTIFICATION</scope>
</reference>
<dbReference type="PANTHER" id="PTHR16165:SF9">
    <property type="entry name" value="NXPE FAMILY MEMBER 3"/>
    <property type="match status" value="1"/>
</dbReference>
<evidence type="ECO:0000313" key="4">
    <source>
        <dbReference type="Proteomes" id="UP000694523"/>
    </source>
</evidence>
<organism evidence="3 4">
    <name type="scientific">Neogobius melanostomus</name>
    <name type="common">round goby</name>
    <dbReference type="NCBI Taxonomy" id="47308"/>
    <lineage>
        <taxon>Eukaryota</taxon>
        <taxon>Metazoa</taxon>
        <taxon>Chordata</taxon>
        <taxon>Craniata</taxon>
        <taxon>Vertebrata</taxon>
        <taxon>Euteleostomi</taxon>
        <taxon>Actinopterygii</taxon>
        <taxon>Neopterygii</taxon>
        <taxon>Teleostei</taxon>
        <taxon>Neoteleostei</taxon>
        <taxon>Acanthomorphata</taxon>
        <taxon>Gobiaria</taxon>
        <taxon>Gobiiformes</taxon>
        <taxon>Gobioidei</taxon>
        <taxon>Gobiidae</taxon>
        <taxon>Benthophilinae</taxon>
        <taxon>Neogobiini</taxon>
        <taxon>Neogobius</taxon>
    </lineage>
</organism>
<reference evidence="3" key="1">
    <citation type="submission" date="2025-08" db="UniProtKB">
        <authorList>
            <consortium name="Ensembl"/>
        </authorList>
    </citation>
    <scope>IDENTIFICATION</scope>
</reference>
<feature type="compositionally biased region" description="Polar residues" evidence="1">
    <location>
        <begin position="32"/>
        <end position="44"/>
    </location>
</feature>
<dbReference type="Ensembl" id="ENSNMLT00000049722.1">
    <property type="protein sequence ID" value="ENSNMLP00000044796.1"/>
    <property type="gene ID" value="ENSNMLG00000027085.1"/>
</dbReference>
<evidence type="ECO:0000313" key="3">
    <source>
        <dbReference type="Ensembl" id="ENSNMLP00000044796.1"/>
    </source>
</evidence>
<sequence>MSLNMFSLFCCDRVVSFTRPDFESSMPAPETARSSNRSTLQSAPDVQRCSYTYLSPENTQEGRRLLDSITWPETPPLPKPFSLNLTTNGAKSSFSIVLRDGGWRVGDELMVRIQLRDYNGNPKKSGGDYLTSRLHNRMLGAGVVGQVQDHLNGTFTAVFPLLWNGTADVEVLLVQTSESITVLKRVTEEQPDRIWFSSDFRFGSVTETSTCNVCLDADKAPLCNFTDLHTGEQWFCYKPKTLDCNTRVSHVVVFRGLKINKEERLLFQRGINMKVLIKALGKATATILPKTGETKTITTEPSGYYYGNEWRPLGGPKVHQFNNASVIACLKGKQVHMFGDSTTRQFYEFITKKLPNLLKFDKHSTPQCGPFLAVDHTNDIMMTFRCHGPPLRNYKINLSQLQYVANELDRLNGGPNTVVVVGVWAHFGSFPMEVYYQRLMAIRRAVGRLLNRAPGTKVIIRTANMKDMNVDSSLYNSDWYSLQRDKVLRAVFKHPGVLLLEAWEMVQAHYLPHNLHPPPGIIKLMVDMILSNTCPENGG</sequence>
<dbReference type="PANTHER" id="PTHR16165">
    <property type="entry name" value="NXPE FAMILY MEMBER"/>
    <property type="match status" value="1"/>
</dbReference>
<name>A0A8C6X0D1_9GOBI</name>
<feature type="region of interest" description="Disordered" evidence="1">
    <location>
        <begin position="22"/>
        <end position="44"/>
    </location>
</feature>
<proteinExistence type="predicted"/>
<dbReference type="Proteomes" id="UP000694523">
    <property type="component" value="Unplaced"/>
</dbReference>
<evidence type="ECO:0000259" key="2">
    <source>
        <dbReference type="Pfam" id="PF24536"/>
    </source>
</evidence>
<protein>
    <submittedName>
        <fullName evidence="3">Neurexophilin and PC-esterase domain family, member 3</fullName>
    </submittedName>
</protein>
<dbReference type="Pfam" id="PF24536">
    <property type="entry name" value="NXPE4_C"/>
    <property type="match status" value="1"/>
</dbReference>
<evidence type="ECO:0000256" key="1">
    <source>
        <dbReference type="SAM" id="MobiDB-lite"/>
    </source>
</evidence>
<dbReference type="InterPro" id="IPR026845">
    <property type="entry name" value="NXPH/NXPE"/>
</dbReference>
<dbReference type="Pfam" id="PF06312">
    <property type="entry name" value="Neurexophilin"/>
    <property type="match status" value="1"/>
</dbReference>
<dbReference type="InterPro" id="IPR057106">
    <property type="entry name" value="NXPE4_C"/>
</dbReference>